<protein>
    <submittedName>
        <fullName evidence="1">Uncharacterized protein</fullName>
    </submittedName>
</protein>
<dbReference type="AlphaFoldDB" id="A0A8H4ABD6"/>
<dbReference type="EMBL" id="WTPW01000953">
    <property type="protein sequence ID" value="KAF0467438.1"/>
    <property type="molecule type" value="Genomic_DNA"/>
</dbReference>
<comment type="caution">
    <text evidence="1">The sequence shown here is derived from an EMBL/GenBank/DDBJ whole genome shotgun (WGS) entry which is preliminary data.</text>
</comment>
<dbReference type="Proteomes" id="UP000439903">
    <property type="component" value="Unassembled WGS sequence"/>
</dbReference>
<proteinExistence type="predicted"/>
<gene>
    <name evidence="1" type="ORF">F8M41_026001</name>
</gene>
<evidence type="ECO:0000313" key="1">
    <source>
        <dbReference type="EMBL" id="KAF0467438.1"/>
    </source>
</evidence>
<reference evidence="1 2" key="1">
    <citation type="journal article" date="2019" name="Environ. Microbiol.">
        <title>At the nexus of three kingdoms: the genome of the mycorrhizal fungus Gigaspora margarita provides insights into plant, endobacterial and fungal interactions.</title>
        <authorList>
            <person name="Venice F."/>
            <person name="Ghignone S."/>
            <person name="Salvioli di Fossalunga A."/>
            <person name="Amselem J."/>
            <person name="Novero M."/>
            <person name="Xianan X."/>
            <person name="Sedzielewska Toro K."/>
            <person name="Morin E."/>
            <person name="Lipzen A."/>
            <person name="Grigoriev I.V."/>
            <person name="Henrissat B."/>
            <person name="Martin F.M."/>
            <person name="Bonfante P."/>
        </authorList>
    </citation>
    <scope>NUCLEOTIDE SEQUENCE [LARGE SCALE GENOMIC DNA]</scope>
    <source>
        <strain evidence="1 2">BEG34</strain>
    </source>
</reference>
<evidence type="ECO:0000313" key="2">
    <source>
        <dbReference type="Proteomes" id="UP000439903"/>
    </source>
</evidence>
<name>A0A8H4ABD6_GIGMA</name>
<sequence>MDPNPHDRPSAEHINSKINQWKTILETENLTDEELDIKKKFIDANSIIKKLSLKFLSMMENKYCSSLIDVQEITKSLKVSTSVTNQIASSIPELPDNISDIV</sequence>
<organism evidence="1 2">
    <name type="scientific">Gigaspora margarita</name>
    <dbReference type="NCBI Taxonomy" id="4874"/>
    <lineage>
        <taxon>Eukaryota</taxon>
        <taxon>Fungi</taxon>
        <taxon>Fungi incertae sedis</taxon>
        <taxon>Mucoromycota</taxon>
        <taxon>Glomeromycotina</taxon>
        <taxon>Glomeromycetes</taxon>
        <taxon>Diversisporales</taxon>
        <taxon>Gigasporaceae</taxon>
        <taxon>Gigaspora</taxon>
    </lineage>
</organism>
<keyword evidence="2" id="KW-1185">Reference proteome</keyword>
<accession>A0A8H4ABD6</accession>